<name>A0AA35QUZ5_GEOBA</name>
<reference evidence="1" key="1">
    <citation type="submission" date="2023-03" db="EMBL/GenBank/DDBJ databases">
        <authorList>
            <person name="Steffen K."/>
            <person name="Cardenas P."/>
        </authorList>
    </citation>
    <scope>NUCLEOTIDE SEQUENCE</scope>
</reference>
<gene>
    <name evidence="1" type="ORF">GBAR_LOCUS1229</name>
</gene>
<organism evidence="1 2">
    <name type="scientific">Geodia barretti</name>
    <name type="common">Barrett's horny sponge</name>
    <dbReference type="NCBI Taxonomy" id="519541"/>
    <lineage>
        <taxon>Eukaryota</taxon>
        <taxon>Metazoa</taxon>
        <taxon>Porifera</taxon>
        <taxon>Demospongiae</taxon>
        <taxon>Heteroscleromorpha</taxon>
        <taxon>Tetractinellida</taxon>
        <taxon>Astrophorina</taxon>
        <taxon>Geodiidae</taxon>
        <taxon>Geodia</taxon>
    </lineage>
</organism>
<protein>
    <submittedName>
        <fullName evidence="1">Uncharacterized protein</fullName>
    </submittedName>
</protein>
<comment type="caution">
    <text evidence="1">The sequence shown here is derived from an EMBL/GenBank/DDBJ whole genome shotgun (WGS) entry which is preliminary data.</text>
</comment>
<dbReference type="EMBL" id="CASHTH010000184">
    <property type="protein sequence ID" value="CAI7993249.1"/>
    <property type="molecule type" value="Genomic_DNA"/>
</dbReference>
<evidence type="ECO:0000313" key="2">
    <source>
        <dbReference type="Proteomes" id="UP001174909"/>
    </source>
</evidence>
<evidence type="ECO:0000313" key="1">
    <source>
        <dbReference type="EMBL" id="CAI7993249.1"/>
    </source>
</evidence>
<proteinExistence type="predicted"/>
<dbReference type="AlphaFoldDB" id="A0AA35QUZ5"/>
<accession>A0AA35QUZ5</accession>
<feature type="non-terminal residue" evidence="1">
    <location>
        <position position="1"/>
    </location>
</feature>
<keyword evidence="2" id="KW-1185">Reference proteome</keyword>
<sequence length="42" mass="4618">MAYLPIWTVPSSQSSHITTLALIQTHYSDSTNSYTTGIADNM</sequence>
<dbReference type="Proteomes" id="UP001174909">
    <property type="component" value="Unassembled WGS sequence"/>
</dbReference>